<feature type="region of interest" description="Disordered" evidence="1">
    <location>
        <begin position="610"/>
        <end position="637"/>
    </location>
</feature>
<keyword evidence="3" id="KW-1185">Reference proteome</keyword>
<comment type="caution">
    <text evidence="2">The sequence shown here is derived from an EMBL/GenBank/DDBJ whole genome shotgun (WGS) entry which is preliminary data.</text>
</comment>
<evidence type="ECO:0000313" key="3">
    <source>
        <dbReference type="Proteomes" id="UP000235347"/>
    </source>
</evidence>
<protein>
    <submittedName>
        <fullName evidence="2">Uncharacterized protein</fullName>
    </submittedName>
</protein>
<proteinExistence type="predicted"/>
<gene>
    <name evidence="2" type="ORF">C0Z19_25565</name>
</gene>
<reference evidence="2 3" key="1">
    <citation type="submission" date="2018-01" db="EMBL/GenBank/DDBJ databases">
        <title>Whole genome analyses suggest that Burkholderia sensu lato contains two further novel genera in the rhizoxinica-symbiotica group Mycetohabitans gen. nov., and Trinickia gen. nov.: implications for the evolution of diazotrophy and nodulation in the Burkholderiaceae.</title>
        <authorList>
            <person name="Estrada-de los Santos P."/>
            <person name="Palmer M."/>
            <person name="Chavez-Ramirez B."/>
            <person name="Beukes C."/>
            <person name="Steenkamp E.T."/>
            <person name="Hirsch A.M."/>
            <person name="Manyaka P."/>
            <person name="Maluk M."/>
            <person name="Lafos M."/>
            <person name="Crook M."/>
            <person name="Gross E."/>
            <person name="Simon M.F."/>
            <person name="Bueno dos Reis Junior F."/>
            <person name="Poole P.S."/>
            <person name="Venter S.N."/>
            <person name="James E.K."/>
        </authorList>
    </citation>
    <scope>NUCLEOTIDE SEQUENCE [LARGE SCALE GENOMIC DNA]</scope>
    <source>
        <strain evidence="2 3">GP25-8</strain>
    </source>
</reference>
<dbReference type="RefSeq" id="WP_102612632.1">
    <property type="nucleotide sequence ID" value="NZ_CADIKD010000007.1"/>
</dbReference>
<feature type="region of interest" description="Disordered" evidence="1">
    <location>
        <begin position="1"/>
        <end position="91"/>
    </location>
</feature>
<name>A0A2N7VHE9_9BURK</name>
<evidence type="ECO:0000256" key="1">
    <source>
        <dbReference type="SAM" id="MobiDB-lite"/>
    </source>
</evidence>
<evidence type="ECO:0000313" key="2">
    <source>
        <dbReference type="EMBL" id="PMS16577.1"/>
    </source>
</evidence>
<organism evidence="2 3">
    <name type="scientific">Trinickia soli</name>
    <dbReference type="NCBI Taxonomy" id="380675"/>
    <lineage>
        <taxon>Bacteria</taxon>
        <taxon>Pseudomonadati</taxon>
        <taxon>Pseudomonadota</taxon>
        <taxon>Betaproteobacteria</taxon>
        <taxon>Burkholderiales</taxon>
        <taxon>Burkholderiaceae</taxon>
        <taxon>Trinickia</taxon>
    </lineage>
</organism>
<accession>A0A2N7VHE9</accession>
<dbReference type="EMBL" id="PNYB01000034">
    <property type="protein sequence ID" value="PMS16577.1"/>
    <property type="molecule type" value="Genomic_DNA"/>
</dbReference>
<dbReference type="AlphaFoldDB" id="A0A2N7VHE9"/>
<dbReference type="Proteomes" id="UP000235347">
    <property type="component" value="Unassembled WGS sequence"/>
</dbReference>
<sequence>MGIETVSPTSPPPDLTPSESAQDVRQDSPRGQPSSTPGAPPGGRLEHLSSLQAGRPASQAGPSQVRKPQADALAKLARPSSSTPPPHRQTALHAALGHAVAAPAHADTVAVRQRAQALGDKEAQIAALRRPPEPGQAEAAQPASEAEVGKLIDLLEAKHGSAQQDVSVLAQQCKTAFEKMARHGVALARKVDLLETYQAKLDEAGPAPAAPARPRPAAAAATVPDRMSALESEIRLLKGSRKAVAQEALAVANRDKLKELGTWSLLATASDIAKTSFKSLFSKQANPVNEQLERSIEAWLDSWTPERTGRRDRSATPGEQFKRAADDAFRRIEDAAGAHASSTDAMQALAGFFHLMSQLEVEPFADMAKTGVVRQIAVYLIGVNLEHQFPFTALKHIPGYRPFVDDRSGLAQTAATRLLEEADGMMAAFGTGPSPTKELQVHDQVYRGQSARRAFQQFKLVAEHLRTHKDALTSVLASAQRTFAEELKAIDPAKAQNDEIDKMGRQVAPKLPPVYDGMIQQLGAERAQLAKTPMRRSSAAPAIDETATASRVGPDRERLEIVVSRLQGAVLEYADKHRETFEMHATLSARHMDASDELEGIERQLAEAHETMQGVRTHKRRRAGESAARGQQAASLERELEAGLREALADPALSRLISPTALGRALKMHVAQTPAQMRARVRHDNRTARTGSFRSGVDLLRVIAEIGEHELGRPESALRATTRKAFDEIAGRHPGGRINALYDHGRTIGHGVRASDAADAPPSRTGTSQYAIDWAEGEGARISHLHPWVSPY</sequence>